<sequence>MYLNDGLKNDPTNQALQLYNILLTRVDGYDSLETALLETNQTLALAILRKKIVKTSQKETSCCLRGPKTTTKNDDALEVIVIGAKIQETSSGAAVFEGHFGARVCAVKKVPTGINSLKIHQELQVLEGCDTHKNIVRLFGHQKHQDYVLIALELCDMTLKEWVEDNALKRSIKISQTKVLRQITKGLEWLHEKKIVHRDLKPENILLTRKPEKVKISDFGLSKSLTNGRRFVSSSGTGTKGWIAPEILKGMVRGTLKNKFVSLINLKLFNKMLLCTNAPYAIL</sequence>
<dbReference type="SUPFAM" id="SSF56112">
    <property type="entry name" value="Protein kinase-like (PK-like)"/>
    <property type="match status" value="1"/>
</dbReference>
<keyword evidence="3" id="KW-1185">Reference proteome</keyword>
<reference evidence="2 3" key="1">
    <citation type="submission" date="2024-08" db="EMBL/GenBank/DDBJ databases">
        <authorList>
            <person name="Cucini C."/>
            <person name="Frati F."/>
        </authorList>
    </citation>
    <scope>NUCLEOTIDE SEQUENCE [LARGE SCALE GENOMIC DNA]</scope>
</reference>
<comment type="caution">
    <text evidence="2">The sequence shown here is derived from an EMBL/GenBank/DDBJ whole genome shotgun (WGS) entry which is preliminary data.</text>
</comment>
<evidence type="ECO:0000313" key="2">
    <source>
        <dbReference type="EMBL" id="CAL8138453.1"/>
    </source>
</evidence>
<dbReference type="SMART" id="SM00220">
    <property type="entry name" value="S_TKc"/>
    <property type="match status" value="1"/>
</dbReference>
<dbReference type="Gene3D" id="3.30.200.20">
    <property type="entry name" value="Phosphorylase Kinase, domain 1"/>
    <property type="match status" value="1"/>
</dbReference>
<organism evidence="2 3">
    <name type="scientific">Orchesella dallaii</name>
    <dbReference type="NCBI Taxonomy" id="48710"/>
    <lineage>
        <taxon>Eukaryota</taxon>
        <taxon>Metazoa</taxon>
        <taxon>Ecdysozoa</taxon>
        <taxon>Arthropoda</taxon>
        <taxon>Hexapoda</taxon>
        <taxon>Collembola</taxon>
        <taxon>Entomobryomorpha</taxon>
        <taxon>Entomobryoidea</taxon>
        <taxon>Orchesellidae</taxon>
        <taxon>Orchesellinae</taxon>
        <taxon>Orchesella</taxon>
    </lineage>
</organism>
<proteinExistence type="predicted"/>
<dbReference type="InterPro" id="IPR011009">
    <property type="entry name" value="Kinase-like_dom_sf"/>
</dbReference>
<dbReference type="PANTHER" id="PTHR13954">
    <property type="entry name" value="IRE1-RELATED"/>
    <property type="match status" value="1"/>
</dbReference>
<protein>
    <recommendedName>
        <fullName evidence="1">Protein kinase domain-containing protein</fullName>
    </recommendedName>
</protein>
<feature type="domain" description="Protein kinase" evidence="1">
    <location>
        <begin position="80"/>
        <end position="283"/>
    </location>
</feature>
<dbReference type="InterPro" id="IPR008271">
    <property type="entry name" value="Ser/Thr_kinase_AS"/>
</dbReference>
<evidence type="ECO:0000259" key="1">
    <source>
        <dbReference type="PROSITE" id="PS50011"/>
    </source>
</evidence>
<dbReference type="Gene3D" id="1.10.510.10">
    <property type="entry name" value="Transferase(Phosphotransferase) domain 1"/>
    <property type="match status" value="1"/>
</dbReference>
<dbReference type="InterPro" id="IPR000719">
    <property type="entry name" value="Prot_kinase_dom"/>
</dbReference>
<accession>A0ABP1RXJ9</accession>
<dbReference type="Proteomes" id="UP001642540">
    <property type="component" value="Unassembled WGS sequence"/>
</dbReference>
<dbReference type="Pfam" id="PF00069">
    <property type="entry name" value="Pkinase"/>
    <property type="match status" value="1"/>
</dbReference>
<dbReference type="EMBL" id="CAXLJM020000124">
    <property type="protein sequence ID" value="CAL8138453.1"/>
    <property type="molecule type" value="Genomic_DNA"/>
</dbReference>
<dbReference type="InterPro" id="IPR045133">
    <property type="entry name" value="IRE1/2-like"/>
</dbReference>
<dbReference type="PANTHER" id="PTHR13954:SF6">
    <property type="entry name" value="NON-SPECIFIC SERINE_THREONINE PROTEIN KINASE"/>
    <property type="match status" value="1"/>
</dbReference>
<evidence type="ECO:0000313" key="3">
    <source>
        <dbReference type="Proteomes" id="UP001642540"/>
    </source>
</evidence>
<dbReference type="PROSITE" id="PS50011">
    <property type="entry name" value="PROTEIN_KINASE_DOM"/>
    <property type="match status" value="1"/>
</dbReference>
<dbReference type="PROSITE" id="PS00108">
    <property type="entry name" value="PROTEIN_KINASE_ST"/>
    <property type="match status" value="1"/>
</dbReference>
<gene>
    <name evidence="2" type="ORF">ODALV1_LOCUS27367</name>
</gene>
<name>A0ABP1RXJ9_9HEXA</name>